<name>A0A9D1TBD7_9FIRM</name>
<dbReference type="InterPro" id="IPR051910">
    <property type="entry name" value="ComF/GntX_DNA_util-trans"/>
</dbReference>
<protein>
    <submittedName>
        <fullName evidence="4">ComF family protein</fullName>
    </submittedName>
</protein>
<dbReference type="Gene3D" id="3.40.50.2020">
    <property type="match status" value="1"/>
</dbReference>
<evidence type="ECO:0000313" key="4">
    <source>
        <dbReference type="EMBL" id="HIV26531.1"/>
    </source>
</evidence>
<evidence type="ECO:0000313" key="5">
    <source>
        <dbReference type="Proteomes" id="UP000886884"/>
    </source>
</evidence>
<dbReference type="Proteomes" id="UP000886884">
    <property type="component" value="Unassembled WGS sequence"/>
</dbReference>
<comment type="caution">
    <text evidence="4">The sequence shown here is derived from an EMBL/GenBank/DDBJ whole genome shotgun (WGS) entry which is preliminary data.</text>
</comment>
<dbReference type="EMBL" id="DVOT01000020">
    <property type="protein sequence ID" value="HIV26531.1"/>
    <property type="molecule type" value="Genomic_DNA"/>
</dbReference>
<dbReference type="SUPFAM" id="SSF53271">
    <property type="entry name" value="PRTase-like"/>
    <property type="match status" value="1"/>
</dbReference>
<dbReference type="PANTHER" id="PTHR47505">
    <property type="entry name" value="DNA UTILIZATION PROTEIN YHGH"/>
    <property type="match status" value="1"/>
</dbReference>
<dbReference type="PANTHER" id="PTHR47505:SF1">
    <property type="entry name" value="DNA UTILIZATION PROTEIN YHGH"/>
    <property type="match status" value="1"/>
</dbReference>
<gene>
    <name evidence="4" type="ORF">IAA64_01060</name>
</gene>
<dbReference type="InterPro" id="IPR000836">
    <property type="entry name" value="PRTase_dom"/>
</dbReference>
<reference evidence="4" key="1">
    <citation type="submission" date="2020-10" db="EMBL/GenBank/DDBJ databases">
        <authorList>
            <person name="Gilroy R."/>
        </authorList>
    </citation>
    <scope>NUCLEOTIDE SEQUENCE</scope>
    <source>
        <strain evidence="4">CHK183-6373</strain>
    </source>
</reference>
<feature type="domain" description="Double zinc ribbon" evidence="3">
    <location>
        <begin position="16"/>
        <end position="74"/>
    </location>
</feature>
<dbReference type="AlphaFoldDB" id="A0A9D1TBD7"/>
<accession>A0A9D1TBD7</accession>
<dbReference type="Pfam" id="PF18912">
    <property type="entry name" value="DZR_2"/>
    <property type="match status" value="1"/>
</dbReference>
<evidence type="ECO:0000259" key="2">
    <source>
        <dbReference type="Pfam" id="PF00156"/>
    </source>
</evidence>
<organism evidence="4 5">
    <name type="scientific">Candidatus Ornithocaccomicrobium faecavium</name>
    <dbReference type="NCBI Taxonomy" id="2840890"/>
    <lineage>
        <taxon>Bacteria</taxon>
        <taxon>Bacillati</taxon>
        <taxon>Bacillota</taxon>
        <taxon>Clostridia</taxon>
        <taxon>Candidatus Ornithocaccomicrobium</taxon>
    </lineage>
</organism>
<dbReference type="CDD" id="cd06223">
    <property type="entry name" value="PRTases_typeI"/>
    <property type="match status" value="1"/>
</dbReference>
<evidence type="ECO:0000256" key="1">
    <source>
        <dbReference type="ARBA" id="ARBA00008007"/>
    </source>
</evidence>
<dbReference type="InterPro" id="IPR029057">
    <property type="entry name" value="PRTase-like"/>
</dbReference>
<reference evidence="4" key="2">
    <citation type="journal article" date="2021" name="PeerJ">
        <title>Extensive microbial diversity within the chicken gut microbiome revealed by metagenomics and culture.</title>
        <authorList>
            <person name="Gilroy R."/>
            <person name="Ravi A."/>
            <person name="Getino M."/>
            <person name="Pursley I."/>
            <person name="Horton D.L."/>
            <person name="Alikhan N.F."/>
            <person name="Baker D."/>
            <person name="Gharbi K."/>
            <person name="Hall N."/>
            <person name="Watson M."/>
            <person name="Adriaenssens E.M."/>
            <person name="Foster-Nyarko E."/>
            <person name="Jarju S."/>
            <person name="Secka A."/>
            <person name="Antonio M."/>
            <person name="Oren A."/>
            <person name="Chaudhuri R.R."/>
            <person name="La Ragione R."/>
            <person name="Hildebrand F."/>
            <person name="Pallen M.J."/>
        </authorList>
    </citation>
    <scope>NUCLEOTIDE SEQUENCE</scope>
    <source>
        <strain evidence="4">CHK183-6373</strain>
    </source>
</reference>
<sequence length="251" mass="27812">MRDLRQTLGNIGRAALELVWPKQVNCQGCGDVSGADREYLCAPCARRLEELRAPESQRCLGCGTPVEAKCVCDRMPHVAYSRFAFYYQGPVRGVVQGFKYRAVTCMADWMAEELYGLLLREDWLEEVHALVPVPMPAKRLASRGYNQADLLAKALAEATGLPVLDLLERTRETPQQARLKGKERRENLRGAFRARTDARGLRLLLIDDVRTTGATLEACAEALLKAHAAEVRALTFAAVCRPVEGEEPQGG</sequence>
<proteinExistence type="inferred from homology"/>
<dbReference type="InterPro" id="IPR044005">
    <property type="entry name" value="DZR_2"/>
</dbReference>
<dbReference type="Pfam" id="PF00156">
    <property type="entry name" value="Pribosyltran"/>
    <property type="match status" value="1"/>
</dbReference>
<feature type="domain" description="Phosphoribosyltransferase" evidence="2">
    <location>
        <begin position="142"/>
        <end position="238"/>
    </location>
</feature>
<comment type="similarity">
    <text evidence="1">Belongs to the ComF/GntX family.</text>
</comment>
<evidence type="ECO:0000259" key="3">
    <source>
        <dbReference type="Pfam" id="PF18912"/>
    </source>
</evidence>